<evidence type="ECO:0000256" key="1">
    <source>
        <dbReference type="SAM" id="MobiDB-lite"/>
    </source>
</evidence>
<feature type="compositionally biased region" description="Basic and acidic residues" evidence="1">
    <location>
        <begin position="1"/>
        <end position="24"/>
    </location>
</feature>
<dbReference type="Proteomes" id="UP000789901">
    <property type="component" value="Unassembled WGS sequence"/>
</dbReference>
<reference evidence="2 3" key="1">
    <citation type="submission" date="2021-06" db="EMBL/GenBank/DDBJ databases">
        <authorList>
            <person name="Kallberg Y."/>
            <person name="Tangrot J."/>
            <person name="Rosling A."/>
        </authorList>
    </citation>
    <scope>NUCLEOTIDE SEQUENCE [LARGE SCALE GENOMIC DNA]</scope>
    <source>
        <strain evidence="2 3">120-4 pot B 10/14</strain>
    </source>
</reference>
<evidence type="ECO:0000313" key="2">
    <source>
        <dbReference type="EMBL" id="CAG8828568.1"/>
    </source>
</evidence>
<protein>
    <submittedName>
        <fullName evidence="2">35062_t:CDS:1</fullName>
    </submittedName>
</protein>
<organism evidence="2 3">
    <name type="scientific">Gigaspora margarita</name>
    <dbReference type="NCBI Taxonomy" id="4874"/>
    <lineage>
        <taxon>Eukaryota</taxon>
        <taxon>Fungi</taxon>
        <taxon>Fungi incertae sedis</taxon>
        <taxon>Mucoromycota</taxon>
        <taxon>Glomeromycotina</taxon>
        <taxon>Glomeromycetes</taxon>
        <taxon>Diversisporales</taxon>
        <taxon>Gigasporaceae</taxon>
        <taxon>Gigaspora</taxon>
    </lineage>
</organism>
<dbReference type="EMBL" id="CAJVQB010040578">
    <property type="protein sequence ID" value="CAG8828568.1"/>
    <property type="molecule type" value="Genomic_DNA"/>
</dbReference>
<feature type="non-terminal residue" evidence="2">
    <location>
        <position position="1"/>
    </location>
</feature>
<keyword evidence="3" id="KW-1185">Reference proteome</keyword>
<sequence>INPKSLLKEPIVKKKSIRTKEAQKCRTTTNDTSSEKCTKMDNTNEEP</sequence>
<feature type="region of interest" description="Disordered" evidence="1">
    <location>
        <begin position="1"/>
        <end position="47"/>
    </location>
</feature>
<proteinExistence type="predicted"/>
<name>A0ABN7WE78_GIGMA</name>
<comment type="caution">
    <text evidence="2">The sequence shown here is derived from an EMBL/GenBank/DDBJ whole genome shotgun (WGS) entry which is preliminary data.</text>
</comment>
<gene>
    <name evidence="2" type="ORF">GMARGA_LOCUS29736</name>
</gene>
<evidence type="ECO:0000313" key="3">
    <source>
        <dbReference type="Proteomes" id="UP000789901"/>
    </source>
</evidence>
<accession>A0ABN7WE78</accession>